<feature type="domain" description="Myb-like" evidence="6">
    <location>
        <begin position="9"/>
        <end position="61"/>
    </location>
</feature>
<keyword evidence="2" id="KW-0677">Repeat</keyword>
<dbReference type="PaxDb" id="4097-A0A1S3Y8F8"/>
<evidence type="ECO:0000256" key="5">
    <source>
        <dbReference type="SAM" id="MobiDB-lite"/>
    </source>
</evidence>
<evidence type="ECO:0000259" key="6">
    <source>
        <dbReference type="PROSITE" id="PS50090"/>
    </source>
</evidence>
<dbReference type="GO" id="GO:0030154">
    <property type="term" value="P:cell differentiation"/>
    <property type="evidence" value="ECO:0000318"/>
    <property type="project" value="GO_Central"/>
</dbReference>
<dbReference type="InterPro" id="IPR009057">
    <property type="entry name" value="Homeodomain-like_sf"/>
</dbReference>
<sequence length="387" mass="43320">MGRKPCCSKEGLNKGAWTPMEDKILIDYIKVNGEGKWRNLPKRAGLKRCGKSCRLRWLNYLRPDIKRGNITPDEEDLIIRLHKLLGNRWSLIAGRLPERTDNEIKNYWNTNIGKKLQQGVAPGQPNRIISSINRQRPRSSHAKSSKSDPVTQPNKNNQEHTVPNQDSQYLLTDVGFGGSSSSSSPCLVIRTKAIRCTKVFITPPPTSSSVAEPQNVDQSHNEIAQRASNSHSVFPPCTRNPVEFLRFHVDNSILDNDNDDKVMAEDLTIENANTIVASSSSSSSLSVSSLSEQQQPISGSTPTFSGELENYNFNFMFGFDMDDPFLSELLNAPDICENLENTTTVGDSCSKNEKERSYFPSNYSQTTLFAEDTQHNDLELWINGFSS</sequence>
<dbReference type="Gene3D" id="1.10.10.60">
    <property type="entry name" value="Homeodomain-like"/>
    <property type="match status" value="2"/>
</dbReference>
<protein>
    <submittedName>
        <fullName evidence="9">Myb-related protein 330-like</fullName>
    </submittedName>
    <submittedName>
        <fullName evidence="9">Transcription factor MYB123-like</fullName>
    </submittedName>
</protein>
<dbReference type="RefSeq" id="XP_016448289.1">
    <property type="nucleotide sequence ID" value="XM_016592803.2"/>
</dbReference>
<feature type="domain" description="HTH myb-type" evidence="7">
    <location>
        <begin position="62"/>
        <end position="116"/>
    </location>
</feature>
<evidence type="ECO:0000256" key="2">
    <source>
        <dbReference type="ARBA" id="ARBA00022737"/>
    </source>
</evidence>
<dbReference type="PROSITE" id="PS50090">
    <property type="entry name" value="MYB_LIKE"/>
    <property type="match status" value="2"/>
</dbReference>
<dbReference type="AlphaFoldDB" id="A0A1S3Y8F8"/>
<keyword evidence="4" id="KW-0539">Nucleus</keyword>
<keyword evidence="3" id="KW-0238">DNA-binding</keyword>
<dbReference type="GO" id="GO:0010597">
    <property type="term" value="P:green leaf volatile biosynthetic process"/>
    <property type="evidence" value="ECO:0007669"/>
    <property type="project" value="UniProtKB-ARBA"/>
</dbReference>
<evidence type="ECO:0000313" key="8">
    <source>
        <dbReference type="Proteomes" id="UP000790787"/>
    </source>
</evidence>
<evidence type="ECO:0000256" key="3">
    <source>
        <dbReference type="ARBA" id="ARBA00023125"/>
    </source>
</evidence>
<proteinExistence type="predicted"/>
<dbReference type="OrthoDB" id="2143914at2759"/>
<dbReference type="Proteomes" id="UP000790787">
    <property type="component" value="Chromosome 15"/>
</dbReference>
<dbReference type="Pfam" id="PF00249">
    <property type="entry name" value="Myb_DNA-binding"/>
    <property type="match status" value="2"/>
</dbReference>
<dbReference type="SMR" id="A0A1S3Y8F8"/>
<feature type="compositionally biased region" description="Polar residues" evidence="5">
    <location>
        <begin position="147"/>
        <end position="167"/>
    </location>
</feature>
<comment type="subcellular location">
    <subcellularLocation>
        <location evidence="1">Nucleus</location>
    </subcellularLocation>
</comment>
<accession>A0A1S3Y8F8</accession>
<dbReference type="InterPro" id="IPR001005">
    <property type="entry name" value="SANT/Myb"/>
</dbReference>
<dbReference type="CDD" id="cd00167">
    <property type="entry name" value="SANT"/>
    <property type="match status" value="2"/>
</dbReference>
<dbReference type="PANTHER" id="PTHR47999:SF86">
    <property type="entry name" value="MYB-RELATED PROTEIN MYB4-LIKE"/>
    <property type="match status" value="1"/>
</dbReference>
<dbReference type="PROSITE" id="PS51294">
    <property type="entry name" value="HTH_MYB"/>
    <property type="match status" value="2"/>
</dbReference>
<reference evidence="8" key="1">
    <citation type="journal article" date="2014" name="Nat. Commun.">
        <title>The tobacco genome sequence and its comparison with those of tomato and potato.</title>
        <authorList>
            <person name="Sierro N."/>
            <person name="Battey J.N."/>
            <person name="Ouadi S."/>
            <person name="Bakaher N."/>
            <person name="Bovet L."/>
            <person name="Willig A."/>
            <person name="Goepfert S."/>
            <person name="Peitsch M.C."/>
            <person name="Ivanov N.V."/>
        </authorList>
    </citation>
    <scope>NUCLEOTIDE SEQUENCE [LARGE SCALE GENOMIC DNA]</scope>
</reference>
<reference evidence="9" key="2">
    <citation type="submission" date="2025-08" db="UniProtKB">
        <authorList>
            <consortium name="RefSeq"/>
        </authorList>
    </citation>
    <scope>IDENTIFICATION</scope>
    <source>
        <tissue evidence="9">Leaf</tissue>
    </source>
</reference>
<dbReference type="RefSeq" id="XP_016448289.1">
    <property type="nucleotide sequence ID" value="XM_016592803.1"/>
</dbReference>
<name>A0A1S3Y8F8_TOBAC</name>
<dbReference type="InterPro" id="IPR015495">
    <property type="entry name" value="Myb_TF_plants"/>
</dbReference>
<evidence type="ECO:0000256" key="4">
    <source>
        <dbReference type="ARBA" id="ARBA00023242"/>
    </source>
</evidence>
<dbReference type="SUPFAM" id="SSF46689">
    <property type="entry name" value="Homeodomain-like"/>
    <property type="match status" value="1"/>
</dbReference>
<dbReference type="InterPro" id="IPR017930">
    <property type="entry name" value="Myb_dom"/>
</dbReference>
<feature type="compositionally biased region" description="Basic residues" evidence="5">
    <location>
        <begin position="135"/>
        <end position="144"/>
    </location>
</feature>
<dbReference type="GO" id="GO:0006355">
    <property type="term" value="P:regulation of DNA-templated transcription"/>
    <property type="evidence" value="ECO:0000318"/>
    <property type="project" value="GO_Central"/>
</dbReference>
<dbReference type="STRING" id="4097.A0A1S3Y8F8"/>
<evidence type="ECO:0000313" key="9">
    <source>
        <dbReference type="RefSeq" id="XP_016448289.1"/>
    </source>
</evidence>
<feature type="domain" description="Myb-like" evidence="6">
    <location>
        <begin position="62"/>
        <end position="112"/>
    </location>
</feature>
<feature type="region of interest" description="Disordered" evidence="5">
    <location>
        <begin position="117"/>
        <end position="167"/>
    </location>
</feature>
<dbReference type="FunFam" id="1.10.10.60:FF:000001">
    <property type="entry name" value="MYB-related transcription factor"/>
    <property type="match status" value="1"/>
</dbReference>
<dbReference type="OMA" id="DTHETTE"/>
<dbReference type="KEGG" id="nta:107773379"/>
<dbReference type="GO" id="GO:0005634">
    <property type="term" value="C:nucleus"/>
    <property type="evidence" value="ECO:0000318"/>
    <property type="project" value="GO_Central"/>
</dbReference>
<keyword evidence="8" id="KW-1185">Reference proteome</keyword>
<evidence type="ECO:0000259" key="7">
    <source>
        <dbReference type="PROSITE" id="PS51294"/>
    </source>
</evidence>
<gene>
    <name evidence="9" type="primary">LOC107773379</name>
</gene>
<organism evidence="8 9">
    <name type="scientific">Nicotiana tabacum</name>
    <name type="common">Common tobacco</name>
    <dbReference type="NCBI Taxonomy" id="4097"/>
    <lineage>
        <taxon>Eukaryota</taxon>
        <taxon>Viridiplantae</taxon>
        <taxon>Streptophyta</taxon>
        <taxon>Embryophyta</taxon>
        <taxon>Tracheophyta</taxon>
        <taxon>Spermatophyta</taxon>
        <taxon>Magnoliopsida</taxon>
        <taxon>eudicotyledons</taxon>
        <taxon>Gunneridae</taxon>
        <taxon>Pentapetalae</taxon>
        <taxon>asterids</taxon>
        <taxon>lamiids</taxon>
        <taxon>Solanales</taxon>
        <taxon>Solanaceae</taxon>
        <taxon>Nicotianoideae</taxon>
        <taxon>Nicotianeae</taxon>
        <taxon>Nicotiana</taxon>
    </lineage>
</organism>
<dbReference type="GO" id="GO:0000976">
    <property type="term" value="F:transcription cis-regulatory region binding"/>
    <property type="evidence" value="ECO:0000318"/>
    <property type="project" value="GO_Central"/>
</dbReference>
<dbReference type="PANTHER" id="PTHR47999">
    <property type="entry name" value="TRANSCRIPTION FACTOR MYB8-RELATED-RELATED"/>
    <property type="match status" value="1"/>
</dbReference>
<feature type="domain" description="HTH myb-type" evidence="7">
    <location>
        <begin position="9"/>
        <end position="61"/>
    </location>
</feature>
<dbReference type="SMART" id="SM00717">
    <property type="entry name" value="SANT"/>
    <property type="match status" value="2"/>
</dbReference>
<evidence type="ECO:0000256" key="1">
    <source>
        <dbReference type="ARBA" id="ARBA00004123"/>
    </source>
</evidence>
<dbReference type="GeneID" id="107773379"/>